<accession>A0A2U9PBZ9</accession>
<dbReference type="Gene3D" id="1.20.120.450">
    <property type="entry name" value="dinb family like domain"/>
    <property type="match status" value="1"/>
</dbReference>
<dbReference type="EMBL" id="CP029788">
    <property type="protein sequence ID" value="AWT47380.1"/>
    <property type="molecule type" value="Genomic_DNA"/>
</dbReference>
<reference evidence="2 3" key="1">
    <citation type="submission" date="2018-06" db="EMBL/GenBank/DDBJ databases">
        <title>The complete genome sequence of a nosiheptide producer Streptomyces actuosus ATCC 25421: deducing the ability of producing a new class III lantibiotics.</title>
        <authorList>
            <person name="Liu W."/>
            <person name="Sun F."/>
            <person name="Hu Y."/>
        </authorList>
    </citation>
    <scope>NUCLEOTIDE SEQUENCE [LARGE SCALE GENOMIC DNA]</scope>
    <source>
        <strain evidence="2 3">ATCC 25421</strain>
    </source>
</reference>
<feature type="domain" description="Mycothiol-dependent maleylpyruvate isomerase metal-binding" evidence="1">
    <location>
        <begin position="26"/>
        <end position="149"/>
    </location>
</feature>
<dbReference type="InterPro" id="IPR017517">
    <property type="entry name" value="Maleyloyr_isom"/>
</dbReference>
<evidence type="ECO:0000313" key="3">
    <source>
        <dbReference type="Proteomes" id="UP000247634"/>
    </source>
</evidence>
<dbReference type="Pfam" id="PF11716">
    <property type="entry name" value="MDMPI_N"/>
    <property type="match status" value="1"/>
</dbReference>
<dbReference type="Proteomes" id="UP000247634">
    <property type="component" value="Chromosome"/>
</dbReference>
<evidence type="ECO:0000313" key="2">
    <source>
        <dbReference type="EMBL" id="AWT47380.1"/>
    </source>
</evidence>
<dbReference type="InterPro" id="IPR034660">
    <property type="entry name" value="DinB/YfiT-like"/>
</dbReference>
<protein>
    <submittedName>
        <fullName evidence="2">TIGR03086 family protein</fullName>
    </submittedName>
</protein>
<evidence type="ECO:0000259" key="1">
    <source>
        <dbReference type="Pfam" id="PF11716"/>
    </source>
</evidence>
<dbReference type="GO" id="GO:0046872">
    <property type="term" value="F:metal ion binding"/>
    <property type="evidence" value="ECO:0007669"/>
    <property type="project" value="InterPro"/>
</dbReference>
<dbReference type="InterPro" id="IPR024344">
    <property type="entry name" value="MDMPI_metal-binding"/>
</dbReference>
<sequence length="215" mass="22846">MVELDFRSWGGSKGGSGLSVDGFKLLADAHEYLMAAVRGVPEEAWGAATPCSEWTVRQVYHHARLDQQALTMQITGQAPESDPFEPVDALAGDGAEAVMRLEATLGAALKAWESGREAESVATPMGPMPAQAGAMVAALDAAVHAWDIARATGQDLPLTEDMAERLELPAGQVVEFVRQSFGKFAPVVEIPADASRADKFLAFTGRDPYWSATTG</sequence>
<proteinExistence type="predicted"/>
<dbReference type="NCBIfam" id="TIGR03083">
    <property type="entry name" value="maleylpyruvate isomerase family mycothiol-dependent enzyme"/>
    <property type="match status" value="1"/>
</dbReference>
<dbReference type="InterPro" id="IPR017520">
    <property type="entry name" value="CHP03086"/>
</dbReference>
<name>A0A2U9PBZ9_STRAS</name>
<dbReference type="KEGG" id="sact:DMT42_01245"/>
<dbReference type="SUPFAM" id="SSF109854">
    <property type="entry name" value="DinB/YfiT-like putative metalloenzymes"/>
    <property type="match status" value="1"/>
</dbReference>
<dbReference type="NCBIfam" id="TIGR03086">
    <property type="entry name" value="TIGR03086 family metal-binding protein"/>
    <property type="match status" value="1"/>
</dbReference>
<organism evidence="2 3">
    <name type="scientific">Streptomyces actuosus</name>
    <dbReference type="NCBI Taxonomy" id="1885"/>
    <lineage>
        <taxon>Bacteria</taxon>
        <taxon>Bacillati</taxon>
        <taxon>Actinomycetota</taxon>
        <taxon>Actinomycetes</taxon>
        <taxon>Kitasatosporales</taxon>
        <taxon>Streptomycetaceae</taxon>
        <taxon>Streptomyces</taxon>
    </lineage>
</organism>
<dbReference type="AlphaFoldDB" id="A0A2U9PBZ9"/>
<keyword evidence="3" id="KW-1185">Reference proteome</keyword>
<dbReference type="OrthoDB" id="5185819at2"/>
<gene>
    <name evidence="2" type="ORF">DMT42_01245</name>
</gene>